<sequence>MRIVLSSVQLRAGAFSFAADDFFSEGVHMISGRIGSGKSTLGSALAGLSEIESGKIILEGCGSPILLMQFPEYQVTGPTVVREISSWGVPRGDPTFSSLDVEISDRDPFTLSRGELKRLMLACVFSKDPDVLILDEPYASLDISAKEVLTGMIENRRGITIVFSHETEYAPNHAVWWKIESGGLHRE</sequence>
<keyword evidence="4" id="KW-0547">Nucleotide-binding</keyword>
<dbReference type="Gene3D" id="3.40.50.300">
    <property type="entry name" value="P-loop containing nucleotide triphosphate hydrolases"/>
    <property type="match status" value="1"/>
</dbReference>
<evidence type="ECO:0000313" key="10">
    <source>
        <dbReference type="Proteomes" id="UP000000365"/>
    </source>
</evidence>
<proteinExistence type="predicted"/>
<dbReference type="TCDB" id="3.A.1.25.3">
    <property type="family name" value="the atp-binding cassette (abc) superfamily"/>
</dbReference>
<dbReference type="GO" id="GO:0005524">
    <property type="term" value="F:ATP binding"/>
    <property type="evidence" value="ECO:0007669"/>
    <property type="project" value="UniProtKB-KW"/>
</dbReference>
<evidence type="ECO:0000256" key="1">
    <source>
        <dbReference type="ARBA" id="ARBA00004202"/>
    </source>
</evidence>
<dbReference type="GO" id="GO:0043190">
    <property type="term" value="C:ATP-binding cassette (ABC) transporter complex"/>
    <property type="evidence" value="ECO:0007669"/>
    <property type="project" value="TreeGrafter"/>
</dbReference>
<dbReference type="InterPro" id="IPR027417">
    <property type="entry name" value="P-loop_NTPase"/>
</dbReference>
<name>A2SPQ5_METLZ</name>
<dbReference type="AlphaFoldDB" id="A2SPQ5"/>
<dbReference type="eggNOG" id="arCOG00188">
    <property type="taxonomic scope" value="Archaea"/>
</dbReference>
<gene>
    <name evidence="9" type="ordered locus">Mlab_0134</name>
</gene>
<dbReference type="HOGENOM" id="CLU_1217579_0_0_2"/>
<keyword evidence="5" id="KW-0067">ATP-binding</keyword>
<comment type="subcellular location">
    <subcellularLocation>
        <location evidence="1">Cell membrane</location>
        <topology evidence="1">Peripheral membrane protein</topology>
    </subcellularLocation>
</comment>
<evidence type="ECO:0000256" key="4">
    <source>
        <dbReference type="ARBA" id="ARBA00022741"/>
    </source>
</evidence>
<evidence type="ECO:0000313" key="9">
    <source>
        <dbReference type="EMBL" id="ABN06311.1"/>
    </source>
</evidence>
<accession>A2SPQ5</accession>
<evidence type="ECO:0000256" key="5">
    <source>
        <dbReference type="ARBA" id="ARBA00022840"/>
    </source>
</evidence>
<dbReference type="Pfam" id="PF00005">
    <property type="entry name" value="ABC_tran"/>
    <property type="match status" value="1"/>
</dbReference>
<dbReference type="Proteomes" id="UP000000365">
    <property type="component" value="Chromosome"/>
</dbReference>
<keyword evidence="7" id="KW-0472">Membrane</keyword>
<dbReference type="InterPro" id="IPR050095">
    <property type="entry name" value="ECF_ABC_transporter_ATP-bd"/>
</dbReference>
<protein>
    <submittedName>
        <fullName evidence="9">ABC transporter related protein</fullName>
    </submittedName>
</protein>
<dbReference type="STRING" id="410358.Mlab_0134"/>
<dbReference type="GeneID" id="4796056"/>
<dbReference type="SMART" id="SM00382">
    <property type="entry name" value="AAA"/>
    <property type="match status" value="1"/>
</dbReference>
<evidence type="ECO:0000256" key="2">
    <source>
        <dbReference type="ARBA" id="ARBA00022448"/>
    </source>
</evidence>
<keyword evidence="3" id="KW-1003">Cell membrane</keyword>
<dbReference type="GO" id="GO:0016887">
    <property type="term" value="F:ATP hydrolysis activity"/>
    <property type="evidence" value="ECO:0007669"/>
    <property type="project" value="InterPro"/>
</dbReference>
<feature type="domain" description="AAA+ ATPase" evidence="8">
    <location>
        <begin position="24"/>
        <end position="173"/>
    </location>
</feature>
<evidence type="ECO:0000256" key="3">
    <source>
        <dbReference type="ARBA" id="ARBA00022475"/>
    </source>
</evidence>
<reference evidence="9 10" key="1">
    <citation type="journal article" date="2009" name="Stand. Genomic Sci.">
        <title>Complete genome sequence of Methanocorpusculum labreanum type strain Z.</title>
        <authorList>
            <person name="Anderson I.J."/>
            <person name="Sieprawska-Lupa M."/>
            <person name="Goltsman E."/>
            <person name="Lapidus A."/>
            <person name="Copeland A."/>
            <person name="Glavina Del Rio T."/>
            <person name="Tice H."/>
            <person name="Dalin E."/>
            <person name="Barry K."/>
            <person name="Pitluck S."/>
            <person name="Hauser L."/>
            <person name="Land M."/>
            <person name="Lucas S."/>
            <person name="Richardson P."/>
            <person name="Whitman W.B."/>
            <person name="Kyrpides N.C."/>
        </authorList>
    </citation>
    <scope>NUCLEOTIDE SEQUENCE [LARGE SCALE GENOMIC DNA]</scope>
    <source>
        <strain evidence="10">ATCC 43576 / DSM 4855 / Z</strain>
    </source>
</reference>
<dbReference type="PANTHER" id="PTHR43553:SF27">
    <property type="entry name" value="ENERGY-COUPLING FACTOR TRANSPORTER ATP-BINDING PROTEIN ECFA2"/>
    <property type="match status" value="1"/>
</dbReference>
<dbReference type="PANTHER" id="PTHR43553">
    <property type="entry name" value="HEAVY METAL TRANSPORTER"/>
    <property type="match status" value="1"/>
</dbReference>
<evidence type="ECO:0000256" key="7">
    <source>
        <dbReference type="ARBA" id="ARBA00023136"/>
    </source>
</evidence>
<dbReference type="EMBL" id="CP000559">
    <property type="protein sequence ID" value="ABN06311.1"/>
    <property type="molecule type" value="Genomic_DNA"/>
</dbReference>
<keyword evidence="6" id="KW-1278">Translocase</keyword>
<organism evidence="9 10">
    <name type="scientific">Methanocorpusculum labreanum (strain ATCC 43576 / DSM 4855 / Z)</name>
    <dbReference type="NCBI Taxonomy" id="410358"/>
    <lineage>
        <taxon>Archaea</taxon>
        <taxon>Methanobacteriati</taxon>
        <taxon>Methanobacteriota</taxon>
        <taxon>Stenosarchaea group</taxon>
        <taxon>Methanomicrobia</taxon>
        <taxon>Methanomicrobiales</taxon>
        <taxon>Methanocorpusculaceae</taxon>
        <taxon>Methanocorpusculum</taxon>
    </lineage>
</organism>
<keyword evidence="2" id="KW-0813">Transport</keyword>
<dbReference type="OrthoDB" id="40048at2157"/>
<dbReference type="RefSeq" id="WP_011832512.1">
    <property type="nucleotide sequence ID" value="NC_008942.1"/>
</dbReference>
<dbReference type="SUPFAM" id="SSF52540">
    <property type="entry name" value="P-loop containing nucleoside triphosphate hydrolases"/>
    <property type="match status" value="1"/>
</dbReference>
<dbReference type="GO" id="GO:0042626">
    <property type="term" value="F:ATPase-coupled transmembrane transporter activity"/>
    <property type="evidence" value="ECO:0007669"/>
    <property type="project" value="TreeGrafter"/>
</dbReference>
<dbReference type="KEGG" id="mla:Mlab_0134"/>
<dbReference type="InterPro" id="IPR003593">
    <property type="entry name" value="AAA+_ATPase"/>
</dbReference>
<evidence type="ECO:0000259" key="8">
    <source>
        <dbReference type="SMART" id="SM00382"/>
    </source>
</evidence>
<keyword evidence="10" id="KW-1185">Reference proteome</keyword>
<evidence type="ECO:0000256" key="6">
    <source>
        <dbReference type="ARBA" id="ARBA00022967"/>
    </source>
</evidence>
<dbReference type="InterPro" id="IPR003439">
    <property type="entry name" value="ABC_transporter-like_ATP-bd"/>
</dbReference>